<keyword evidence="1" id="KW-1185">Reference proteome</keyword>
<protein>
    <submittedName>
        <fullName evidence="2">Uncharacterized protein</fullName>
    </submittedName>
</protein>
<evidence type="ECO:0000313" key="2">
    <source>
        <dbReference type="WBParaSite" id="nRc.2.0.1.t08674-RA"/>
    </source>
</evidence>
<name>A0A915I5K9_ROMCU</name>
<dbReference type="Proteomes" id="UP000887565">
    <property type="component" value="Unplaced"/>
</dbReference>
<reference evidence="2" key="1">
    <citation type="submission" date="2022-11" db="UniProtKB">
        <authorList>
            <consortium name="WormBaseParasite"/>
        </authorList>
    </citation>
    <scope>IDENTIFICATION</scope>
</reference>
<sequence>MFARDFRRRNGHIVCKCPISAEFETNFQNSKPERLRQNLPFAPSDSRK</sequence>
<dbReference type="WBParaSite" id="nRc.2.0.1.t08674-RA">
    <property type="protein sequence ID" value="nRc.2.0.1.t08674-RA"/>
    <property type="gene ID" value="nRc.2.0.1.g08674"/>
</dbReference>
<evidence type="ECO:0000313" key="1">
    <source>
        <dbReference type="Proteomes" id="UP000887565"/>
    </source>
</evidence>
<organism evidence="1 2">
    <name type="scientific">Romanomermis culicivorax</name>
    <name type="common">Nematode worm</name>
    <dbReference type="NCBI Taxonomy" id="13658"/>
    <lineage>
        <taxon>Eukaryota</taxon>
        <taxon>Metazoa</taxon>
        <taxon>Ecdysozoa</taxon>
        <taxon>Nematoda</taxon>
        <taxon>Enoplea</taxon>
        <taxon>Dorylaimia</taxon>
        <taxon>Mermithida</taxon>
        <taxon>Mermithoidea</taxon>
        <taxon>Mermithidae</taxon>
        <taxon>Romanomermis</taxon>
    </lineage>
</organism>
<accession>A0A915I5K9</accession>
<dbReference type="AlphaFoldDB" id="A0A915I5K9"/>
<proteinExistence type="predicted"/>